<organism evidence="3 4">
    <name type="scientific">Thalassolituus marinus</name>
    <dbReference type="NCBI Taxonomy" id="671053"/>
    <lineage>
        <taxon>Bacteria</taxon>
        <taxon>Pseudomonadati</taxon>
        <taxon>Pseudomonadota</taxon>
        <taxon>Gammaproteobacteria</taxon>
        <taxon>Oceanospirillales</taxon>
        <taxon>Oceanospirillaceae</taxon>
        <taxon>Thalassolituus</taxon>
    </lineage>
</organism>
<keyword evidence="1" id="KW-0732">Signal</keyword>
<feature type="signal peptide" evidence="1">
    <location>
        <begin position="1"/>
        <end position="21"/>
    </location>
</feature>
<accession>A0ABS7ZNX0</accession>
<gene>
    <name evidence="3" type="ORF">I9W95_07270</name>
</gene>
<reference evidence="3 4" key="1">
    <citation type="submission" date="2020-12" db="EMBL/GenBank/DDBJ databases">
        <title>Novel Thalassolituus-related marine hydrocarbonoclastic bacteria mediated algae-derived hydrocarbons mineralization in twilight zone of the northern South China Sea.</title>
        <authorList>
            <person name="Dong C."/>
        </authorList>
    </citation>
    <scope>NUCLEOTIDE SEQUENCE [LARGE SCALE GENOMIC DNA]</scope>
    <source>
        <strain evidence="3 4">IMCC1826</strain>
    </source>
</reference>
<keyword evidence="4" id="KW-1185">Reference proteome</keyword>
<dbReference type="Pfam" id="PF18492">
    <property type="entry name" value="ORF_2_N"/>
    <property type="match status" value="1"/>
</dbReference>
<evidence type="ECO:0000256" key="1">
    <source>
        <dbReference type="SAM" id="SignalP"/>
    </source>
</evidence>
<dbReference type="RefSeq" id="WP_225673387.1">
    <property type="nucleotide sequence ID" value="NZ_JAEDAH010000039.1"/>
</dbReference>
<dbReference type="EMBL" id="JAEDAH010000039">
    <property type="protein sequence ID" value="MCA6063404.1"/>
    <property type="molecule type" value="Genomic_DNA"/>
</dbReference>
<comment type="caution">
    <text evidence="3">The sequence shown here is derived from an EMBL/GenBank/DDBJ whole genome shotgun (WGS) entry which is preliminary data.</text>
</comment>
<feature type="chain" id="PRO_5045090200" description="ASP external chaperone domain-containing protein" evidence="1">
    <location>
        <begin position="22"/>
        <end position="165"/>
    </location>
</feature>
<evidence type="ECO:0000259" key="2">
    <source>
        <dbReference type="Pfam" id="PF18492"/>
    </source>
</evidence>
<feature type="domain" description="ASP external chaperone" evidence="2">
    <location>
        <begin position="71"/>
        <end position="161"/>
    </location>
</feature>
<evidence type="ECO:0000313" key="4">
    <source>
        <dbReference type="Proteomes" id="UP000714380"/>
    </source>
</evidence>
<proteinExistence type="predicted"/>
<dbReference type="InterPro" id="IPR040536">
    <property type="entry name" value="ASPCH"/>
</dbReference>
<dbReference type="Proteomes" id="UP000714380">
    <property type="component" value="Unassembled WGS sequence"/>
</dbReference>
<sequence>MQLLKNFTLLSLLAVAAFSQADVQVRVIAMSKTPQKVTNDIADRYHDQLPDSRVTLTSQGKRFQPLLPSGQSAVSEEPKLYRGQTVKQENAAVYGSVSGSILVELQAGETSIQLTGAETTAIGNGFVLLTFEEDAELLSVLKTLQSDERVKQAELEINTRRYKAH</sequence>
<evidence type="ECO:0000313" key="3">
    <source>
        <dbReference type="EMBL" id="MCA6063404.1"/>
    </source>
</evidence>
<name>A0ABS7ZNX0_9GAMM</name>
<protein>
    <recommendedName>
        <fullName evidence="2">ASP external chaperone domain-containing protein</fullName>
    </recommendedName>
</protein>